<keyword evidence="2" id="KW-0472">Membrane</keyword>
<keyword evidence="4" id="KW-1185">Reference proteome</keyword>
<dbReference type="PANTHER" id="PTHR42044:SF2">
    <property type="entry name" value="DUF676 DOMAIN-CONTAINING PROTEIN"/>
    <property type="match status" value="1"/>
</dbReference>
<keyword evidence="2" id="KW-1133">Transmembrane helix</keyword>
<keyword evidence="2" id="KW-0812">Transmembrane</keyword>
<evidence type="ECO:0000256" key="2">
    <source>
        <dbReference type="SAM" id="Phobius"/>
    </source>
</evidence>
<dbReference type="AlphaFoldDB" id="A0AA40K658"/>
<sequence>MPEEKRPVAGFSTPPSGPGQIELPEFPSVASFDNIGLLSQYTAIYASLARCQAYCATLFGLEPHDYPRHVDHSGDEGPAQNQKPHVPPIYKALTENRIRFAIWDKECGLDQLSSSTVSWLEVLDEISDSGFRRLVAGAFLNLHKTIDRILEGLIENSVAIKQKDKAAELHVLALCHQLGLGVTQVAELQPLIQMFRADMVKRPPEGPLASLKRRLVSLQSYTKPLILLRKDKMVDQQLDGAYRYSRSVALQMWKDIQSIRRNLPLFLRPLRQKRSLLALSDGQTLSFNVLRRTSLQVLLLVIHLFGVALAPLILLYPLWLGVLIFMGLGVAHKWLCGLLNTQSNPIVYSRGIDARERNSHEAWIFLPRLGTSHHELEHTLDRLSTAFRRQVTGIPSQTHGILPDLMRELLLRNTSYQTPMTQGVHNALYTVRREICDPARSKVVLLAHSSAGIHANIVVNLLLQQGLQHLLHKMEIYTFGGYFCHFSNPIDTALGQRRTPSGASSSTVPGETVVTRQSIAHIEHFANTDDPFALMGVLSRSNWSSISGDIFQLPGEDSQYKDQVGGFLFNRGYLDRLFPIAGQRPSVYSPMAELPVVMALGDAPEGVEQGHDSKHFTPGLPGNERALKNLSRLYQYIDGREPIAADEPSTPPLYE</sequence>
<comment type="caution">
    <text evidence="3">The sequence shown here is derived from an EMBL/GenBank/DDBJ whole genome shotgun (WGS) entry which is preliminary data.</text>
</comment>
<evidence type="ECO:0000256" key="1">
    <source>
        <dbReference type="SAM" id="MobiDB-lite"/>
    </source>
</evidence>
<evidence type="ECO:0000313" key="4">
    <source>
        <dbReference type="Proteomes" id="UP001172159"/>
    </source>
</evidence>
<dbReference type="Proteomes" id="UP001172159">
    <property type="component" value="Unassembled WGS sequence"/>
</dbReference>
<feature type="transmembrane region" description="Helical" evidence="2">
    <location>
        <begin position="297"/>
        <end position="316"/>
    </location>
</feature>
<proteinExistence type="predicted"/>
<reference evidence="3" key="1">
    <citation type="submission" date="2023-06" db="EMBL/GenBank/DDBJ databases">
        <title>Genome-scale phylogeny and comparative genomics of the fungal order Sordariales.</title>
        <authorList>
            <consortium name="Lawrence Berkeley National Laboratory"/>
            <person name="Hensen N."/>
            <person name="Bonometti L."/>
            <person name="Westerberg I."/>
            <person name="Brannstrom I.O."/>
            <person name="Guillou S."/>
            <person name="Cros-Aarteil S."/>
            <person name="Calhoun S."/>
            <person name="Haridas S."/>
            <person name="Kuo A."/>
            <person name="Mondo S."/>
            <person name="Pangilinan J."/>
            <person name="Riley R."/>
            <person name="Labutti K."/>
            <person name="Andreopoulos B."/>
            <person name="Lipzen A."/>
            <person name="Chen C."/>
            <person name="Yanf M."/>
            <person name="Daum C."/>
            <person name="Ng V."/>
            <person name="Clum A."/>
            <person name="Steindorff A."/>
            <person name="Ohm R."/>
            <person name="Martin F."/>
            <person name="Silar P."/>
            <person name="Natvig D."/>
            <person name="Lalanne C."/>
            <person name="Gautier V."/>
            <person name="Ament-Velasquez S.L."/>
            <person name="Kruys A."/>
            <person name="Hutchinson M.I."/>
            <person name="Powell A.J."/>
            <person name="Barry K."/>
            <person name="Miller A.N."/>
            <person name="Grigoriev I.V."/>
            <person name="Debuchy R."/>
            <person name="Gladieux P."/>
            <person name="Thoren M.H."/>
            <person name="Johannesson H."/>
        </authorList>
    </citation>
    <scope>NUCLEOTIDE SEQUENCE</scope>
    <source>
        <strain evidence="3">CBS 540.89</strain>
    </source>
</reference>
<feature type="region of interest" description="Disordered" evidence="1">
    <location>
        <begin position="1"/>
        <end position="22"/>
    </location>
</feature>
<organism evidence="3 4">
    <name type="scientific">Apiosordaria backusii</name>
    <dbReference type="NCBI Taxonomy" id="314023"/>
    <lineage>
        <taxon>Eukaryota</taxon>
        <taxon>Fungi</taxon>
        <taxon>Dikarya</taxon>
        <taxon>Ascomycota</taxon>
        <taxon>Pezizomycotina</taxon>
        <taxon>Sordariomycetes</taxon>
        <taxon>Sordariomycetidae</taxon>
        <taxon>Sordariales</taxon>
        <taxon>Lasiosphaeriaceae</taxon>
        <taxon>Apiosordaria</taxon>
    </lineage>
</organism>
<protein>
    <submittedName>
        <fullName evidence="3">Uncharacterized protein</fullName>
    </submittedName>
</protein>
<evidence type="ECO:0000313" key="3">
    <source>
        <dbReference type="EMBL" id="KAK0747403.1"/>
    </source>
</evidence>
<accession>A0AA40K658</accession>
<gene>
    <name evidence="3" type="ORF">B0T21DRAFT_4402</name>
</gene>
<dbReference type="PANTHER" id="PTHR42044">
    <property type="entry name" value="DUF676 DOMAIN-CONTAINING PROTEIN-RELATED"/>
    <property type="match status" value="1"/>
</dbReference>
<name>A0AA40K658_9PEZI</name>
<dbReference type="EMBL" id="JAUKTV010000001">
    <property type="protein sequence ID" value="KAK0747403.1"/>
    <property type="molecule type" value="Genomic_DNA"/>
</dbReference>